<dbReference type="RefSeq" id="WP_170852630.1">
    <property type="nucleotide sequence ID" value="NZ_FOZZ01000006.1"/>
</dbReference>
<dbReference type="AlphaFoldDB" id="A0A1I6TFU9"/>
<dbReference type="EMBL" id="FOZZ01000006">
    <property type="protein sequence ID" value="SFS88036.1"/>
    <property type="molecule type" value="Genomic_DNA"/>
</dbReference>
<proteinExistence type="predicted"/>
<name>A0A1I6TFU9_9SPHI</name>
<accession>A0A1I6TFU9</accession>
<evidence type="ECO:0000313" key="1">
    <source>
        <dbReference type="EMBL" id="SFS88036.1"/>
    </source>
</evidence>
<keyword evidence="2" id="KW-1185">Reference proteome</keyword>
<dbReference type="STRING" id="683125.SAMN05660206_106123"/>
<dbReference type="Proteomes" id="UP000198785">
    <property type="component" value="Unassembled WGS sequence"/>
</dbReference>
<reference evidence="1 2" key="1">
    <citation type="submission" date="2016-10" db="EMBL/GenBank/DDBJ databases">
        <authorList>
            <person name="de Groot N.N."/>
        </authorList>
    </citation>
    <scope>NUCLEOTIDE SEQUENCE [LARGE SCALE GENOMIC DNA]</scope>
    <source>
        <strain evidence="1 2">DSM 22789</strain>
    </source>
</reference>
<protein>
    <submittedName>
        <fullName evidence="1">Uncharacterized protein</fullName>
    </submittedName>
</protein>
<organism evidence="1 2">
    <name type="scientific">Sphingobacterium wenxiniae</name>
    <dbReference type="NCBI Taxonomy" id="683125"/>
    <lineage>
        <taxon>Bacteria</taxon>
        <taxon>Pseudomonadati</taxon>
        <taxon>Bacteroidota</taxon>
        <taxon>Sphingobacteriia</taxon>
        <taxon>Sphingobacteriales</taxon>
        <taxon>Sphingobacteriaceae</taxon>
        <taxon>Sphingobacterium</taxon>
    </lineage>
</organism>
<gene>
    <name evidence="1" type="ORF">SAMN05660206_106123</name>
</gene>
<sequence>MPHNHQIKHVVQFPEQTAVLQEQSENALFDILIEDSKLKFKDKALPDDFYRFGLR</sequence>
<evidence type="ECO:0000313" key="2">
    <source>
        <dbReference type="Proteomes" id="UP000198785"/>
    </source>
</evidence>